<dbReference type="Pfam" id="PF00583">
    <property type="entry name" value="Acetyltransf_1"/>
    <property type="match status" value="1"/>
</dbReference>
<reference evidence="2 3" key="1">
    <citation type="submission" date="2019-07" db="EMBL/GenBank/DDBJ databases">
        <title>New species of Amycolatopsis and Streptomyces.</title>
        <authorList>
            <person name="Duangmal K."/>
            <person name="Teo W.F.A."/>
            <person name="Lipun K."/>
        </authorList>
    </citation>
    <scope>NUCLEOTIDE SEQUENCE [LARGE SCALE GENOMIC DNA]</scope>
    <source>
        <strain evidence="2 3">TISTR 2346</strain>
    </source>
</reference>
<dbReference type="PANTHER" id="PTHR42791:SF1">
    <property type="entry name" value="N-ACETYLTRANSFERASE DOMAIN-CONTAINING PROTEIN"/>
    <property type="match status" value="1"/>
</dbReference>
<dbReference type="GO" id="GO:0016747">
    <property type="term" value="F:acyltransferase activity, transferring groups other than amino-acyl groups"/>
    <property type="evidence" value="ECO:0007669"/>
    <property type="project" value="InterPro"/>
</dbReference>
<dbReference type="PROSITE" id="PS51186">
    <property type="entry name" value="GNAT"/>
    <property type="match status" value="1"/>
</dbReference>
<evidence type="ECO:0000313" key="2">
    <source>
        <dbReference type="EMBL" id="MPY43177.1"/>
    </source>
</evidence>
<organism evidence="2 3">
    <name type="scientific">Streptomyces phyllanthi</name>
    <dbReference type="NCBI Taxonomy" id="1803180"/>
    <lineage>
        <taxon>Bacteria</taxon>
        <taxon>Bacillati</taxon>
        <taxon>Actinomycetota</taxon>
        <taxon>Actinomycetes</taxon>
        <taxon>Kitasatosporales</taxon>
        <taxon>Streptomycetaceae</taxon>
        <taxon>Streptomyces</taxon>
    </lineage>
</organism>
<accession>A0A5N8W6R3</accession>
<name>A0A5N8W6R3_9ACTN</name>
<dbReference type="InterPro" id="IPR052523">
    <property type="entry name" value="Trichothecene_AcTrans"/>
</dbReference>
<dbReference type="Gene3D" id="3.40.630.30">
    <property type="match status" value="1"/>
</dbReference>
<gene>
    <name evidence="2" type="ORF">FNH04_25680</name>
</gene>
<dbReference type="InterPro" id="IPR000182">
    <property type="entry name" value="GNAT_dom"/>
</dbReference>
<dbReference type="Proteomes" id="UP000326979">
    <property type="component" value="Unassembled WGS sequence"/>
</dbReference>
<sequence>MGVVIRTADEGDREPVTRLLDRAFRDDPVSVWVFPGAEDRRTRHPGLMAAFVDIVLAAGRIDVTEDGTACALWMSVPAEEAQKGPEGEQGGDDGPALVREAVDPDNERIELVGRLTGEIHPSGRAHEYLWLIAVAPERQGQGLGAALVQPVLDRCDREGVPAYLEASNPRSRALYERLGFAFSGRTVDLPDGPRMWPMWREPRNQG</sequence>
<evidence type="ECO:0000259" key="1">
    <source>
        <dbReference type="PROSITE" id="PS51186"/>
    </source>
</evidence>
<dbReference type="PANTHER" id="PTHR42791">
    <property type="entry name" value="GNAT FAMILY ACETYLTRANSFERASE"/>
    <property type="match status" value="1"/>
</dbReference>
<keyword evidence="2" id="KW-0808">Transferase</keyword>
<feature type="domain" description="N-acetyltransferase" evidence="1">
    <location>
        <begin position="3"/>
        <end position="203"/>
    </location>
</feature>
<keyword evidence="3" id="KW-1185">Reference proteome</keyword>
<comment type="caution">
    <text evidence="2">The sequence shown here is derived from an EMBL/GenBank/DDBJ whole genome shotgun (WGS) entry which is preliminary data.</text>
</comment>
<dbReference type="EMBL" id="VJZE01000205">
    <property type="protein sequence ID" value="MPY43177.1"/>
    <property type="molecule type" value="Genomic_DNA"/>
</dbReference>
<dbReference type="OrthoDB" id="7057833at2"/>
<dbReference type="SUPFAM" id="SSF55729">
    <property type="entry name" value="Acyl-CoA N-acyltransferases (Nat)"/>
    <property type="match status" value="1"/>
</dbReference>
<evidence type="ECO:0000313" key="3">
    <source>
        <dbReference type="Proteomes" id="UP000326979"/>
    </source>
</evidence>
<dbReference type="AlphaFoldDB" id="A0A5N8W6R3"/>
<dbReference type="CDD" id="cd04301">
    <property type="entry name" value="NAT_SF"/>
    <property type="match status" value="1"/>
</dbReference>
<dbReference type="InterPro" id="IPR016181">
    <property type="entry name" value="Acyl_CoA_acyltransferase"/>
</dbReference>
<dbReference type="RefSeq" id="WP_152788146.1">
    <property type="nucleotide sequence ID" value="NZ_BAABEQ010000004.1"/>
</dbReference>
<proteinExistence type="predicted"/>
<protein>
    <submittedName>
        <fullName evidence="2">N-acetyltransferase</fullName>
    </submittedName>
</protein>